<dbReference type="PANTHER" id="PTHR47979">
    <property type="entry name" value="DRAB11-RELATED"/>
    <property type="match status" value="1"/>
</dbReference>
<reference evidence="7" key="1">
    <citation type="submission" date="2021-01" db="EMBL/GenBank/DDBJ databases">
        <authorList>
            <consortium name="Genoscope - CEA"/>
            <person name="William W."/>
        </authorList>
    </citation>
    <scope>NUCLEOTIDE SEQUENCE</scope>
</reference>
<dbReference type="PROSITE" id="PS51420">
    <property type="entry name" value="RHO"/>
    <property type="match status" value="1"/>
</dbReference>
<feature type="transmembrane region" description="Helical" evidence="6">
    <location>
        <begin position="15"/>
        <end position="36"/>
    </location>
</feature>
<name>A0A8S1K0Y2_PARPR</name>
<dbReference type="InterPro" id="IPR001806">
    <property type="entry name" value="Small_GTPase"/>
</dbReference>
<keyword evidence="8" id="KW-1185">Reference proteome</keyword>
<dbReference type="GO" id="GO:0012505">
    <property type="term" value="C:endomembrane system"/>
    <property type="evidence" value="ECO:0007669"/>
    <property type="project" value="UniProtKB-SubCell"/>
</dbReference>
<dbReference type="PROSITE" id="PS51421">
    <property type="entry name" value="RAS"/>
    <property type="match status" value="1"/>
</dbReference>
<keyword evidence="6" id="KW-1133">Transmembrane helix</keyword>
<evidence type="ECO:0000313" key="8">
    <source>
        <dbReference type="Proteomes" id="UP000688137"/>
    </source>
</evidence>
<comment type="subcellular location">
    <subcellularLocation>
        <location evidence="1">Endomembrane system</location>
    </subcellularLocation>
</comment>
<dbReference type="PROSITE" id="PS51419">
    <property type="entry name" value="RAB"/>
    <property type="match status" value="1"/>
</dbReference>
<dbReference type="InterPro" id="IPR005225">
    <property type="entry name" value="Small_GTP-bd"/>
</dbReference>
<dbReference type="AlphaFoldDB" id="A0A8S1K0Y2"/>
<evidence type="ECO:0000256" key="5">
    <source>
        <dbReference type="SAM" id="MobiDB-lite"/>
    </source>
</evidence>
<dbReference type="NCBIfam" id="TIGR00231">
    <property type="entry name" value="small_GTP"/>
    <property type="match status" value="1"/>
</dbReference>
<dbReference type="InterPro" id="IPR050209">
    <property type="entry name" value="Rab_GTPases_membrane_traffic"/>
</dbReference>
<sequence length="252" mass="28933">MSSTGNLNDKFDTSFVYLFKYIIIGDMAVGKSCLLMQFIDKRFRSKHDVTIGVEFGARIIRIQNVAIKLSIWDTAGQESFRSITRSYYRSSAAAIIVYDITKRNSFENVVKWLDDARENGNKQITFLLIGNKNDLEQERQVSFEEAKQFAQDNEIGFMETSAKTNYNVDQMFTKLAEIILFKIQKGIIDPKNESFGVRVGSEYQKYLASQSNDSKQEEKEKNQKIDPQLDGKYIQLNDPAVETTKQKNKSCC</sequence>
<gene>
    <name evidence="7" type="ORF">PPRIM_AZ9-3.1.T0120391</name>
</gene>
<comment type="similarity">
    <text evidence="2">Belongs to the small GTPase superfamily. Rab family.</text>
</comment>
<evidence type="ECO:0000256" key="2">
    <source>
        <dbReference type="ARBA" id="ARBA00006270"/>
    </source>
</evidence>
<evidence type="ECO:0000256" key="6">
    <source>
        <dbReference type="SAM" id="Phobius"/>
    </source>
</evidence>
<dbReference type="EMBL" id="CAJJDM010000009">
    <property type="protein sequence ID" value="CAD8048265.1"/>
    <property type="molecule type" value="Genomic_DNA"/>
</dbReference>
<dbReference type="Proteomes" id="UP000688137">
    <property type="component" value="Unassembled WGS sequence"/>
</dbReference>
<dbReference type="FunFam" id="3.40.50.300:FF:000586">
    <property type="entry name" value="Rab family GTPase"/>
    <property type="match status" value="1"/>
</dbReference>
<feature type="compositionally biased region" description="Basic and acidic residues" evidence="5">
    <location>
        <begin position="214"/>
        <end position="229"/>
    </location>
</feature>
<proteinExistence type="inferred from homology"/>
<feature type="region of interest" description="Disordered" evidence="5">
    <location>
        <begin position="208"/>
        <end position="252"/>
    </location>
</feature>
<dbReference type="SMART" id="SM00174">
    <property type="entry name" value="RHO"/>
    <property type="match status" value="1"/>
</dbReference>
<dbReference type="OMA" id="FNHLTCW"/>
<dbReference type="GO" id="GO:0005525">
    <property type="term" value="F:GTP binding"/>
    <property type="evidence" value="ECO:0007669"/>
    <property type="project" value="InterPro"/>
</dbReference>
<evidence type="ECO:0000313" key="7">
    <source>
        <dbReference type="EMBL" id="CAD8048265.1"/>
    </source>
</evidence>
<dbReference type="SMART" id="SM00176">
    <property type="entry name" value="RAN"/>
    <property type="match status" value="1"/>
</dbReference>
<dbReference type="Pfam" id="PF00071">
    <property type="entry name" value="Ras"/>
    <property type="match status" value="1"/>
</dbReference>
<accession>A0A8S1K0Y2</accession>
<evidence type="ECO:0000256" key="1">
    <source>
        <dbReference type="ARBA" id="ARBA00004308"/>
    </source>
</evidence>
<dbReference type="SMART" id="SM00173">
    <property type="entry name" value="RAS"/>
    <property type="match status" value="1"/>
</dbReference>
<dbReference type="GO" id="GO:0003924">
    <property type="term" value="F:GTPase activity"/>
    <property type="evidence" value="ECO:0007669"/>
    <property type="project" value="InterPro"/>
</dbReference>
<dbReference type="SMART" id="SM00175">
    <property type="entry name" value="RAB"/>
    <property type="match status" value="1"/>
</dbReference>
<organism evidence="7 8">
    <name type="scientific">Paramecium primaurelia</name>
    <dbReference type="NCBI Taxonomy" id="5886"/>
    <lineage>
        <taxon>Eukaryota</taxon>
        <taxon>Sar</taxon>
        <taxon>Alveolata</taxon>
        <taxon>Ciliophora</taxon>
        <taxon>Intramacronucleata</taxon>
        <taxon>Oligohymenophorea</taxon>
        <taxon>Peniculida</taxon>
        <taxon>Parameciidae</taxon>
        <taxon>Paramecium</taxon>
    </lineage>
</organism>
<keyword evidence="4 6" id="KW-0472">Membrane</keyword>
<keyword evidence="3" id="KW-0547">Nucleotide-binding</keyword>
<evidence type="ECO:0000256" key="4">
    <source>
        <dbReference type="ARBA" id="ARBA00023136"/>
    </source>
</evidence>
<comment type="caution">
    <text evidence="7">The sequence shown here is derived from an EMBL/GenBank/DDBJ whole genome shotgun (WGS) entry which is preliminary data.</text>
</comment>
<keyword evidence="6" id="KW-0812">Transmembrane</keyword>
<evidence type="ECO:0000256" key="3">
    <source>
        <dbReference type="ARBA" id="ARBA00022741"/>
    </source>
</evidence>
<protein>
    <submittedName>
        <fullName evidence="7">Uncharacterized protein</fullName>
    </submittedName>
</protein>